<sequence>MFDQLRRVVDGEGHPGQCHPQGQLVEGVGHVTIYWLTGTAGSSAALYNEDGHAWGEQEASPVPMAVALFTVQDIALRRDEDKVNNVVRWSDFDRGGHFAAMEAPDLLLADIREFFAAYR</sequence>
<accession>A0A7W5UW13</accession>
<organism evidence="3 4">
    <name type="scientific">Nonomuraea dietziae</name>
    <dbReference type="NCBI Taxonomy" id="65515"/>
    <lineage>
        <taxon>Bacteria</taxon>
        <taxon>Bacillati</taxon>
        <taxon>Actinomycetota</taxon>
        <taxon>Actinomycetes</taxon>
        <taxon>Streptosporangiales</taxon>
        <taxon>Streptosporangiaceae</taxon>
        <taxon>Nonomuraea</taxon>
    </lineage>
</organism>
<dbReference type="GeneID" id="95388141"/>
<protein>
    <recommendedName>
        <fullName evidence="5">Epoxide hydrolase</fullName>
    </recommendedName>
</protein>
<dbReference type="Gene3D" id="3.40.50.1820">
    <property type="entry name" value="alpha/beta hydrolase"/>
    <property type="match status" value="1"/>
</dbReference>
<evidence type="ECO:0008006" key="5">
    <source>
        <dbReference type="Google" id="ProtNLM"/>
    </source>
</evidence>
<evidence type="ECO:0000313" key="3">
    <source>
        <dbReference type="EMBL" id="MBB3725731.1"/>
    </source>
</evidence>
<dbReference type="PANTHER" id="PTHR21661">
    <property type="entry name" value="EPOXIDE HYDROLASE 1-RELATED"/>
    <property type="match status" value="1"/>
</dbReference>
<evidence type="ECO:0000313" key="4">
    <source>
        <dbReference type="Proteomes" id="UP000579945"/>
    </source>
</evidence>
<keyword evidence="4" id="KW-1185">Reference proteome</keyword>
<dbReference type="SUPFAM" id="SSF53474">
    <property type="entry name" value="alpha/beta-Hydrolases"/>
    <property type="match status" value="1"/>
</dbReference>
<dbReference type="PANTHER" id="PTHR21661:SF35">
    <property type="entry name" value="EPOXIDE HYDROLASE"/>
    <property type="match status" value="1"/>
</dbReference>
<comment type="similarity">
    <text evidence="1">Belongs to the peptidase S33 family.</text>
</comment>
<evidence type="ECO:0000256" key="1">
    <source>
        <dbReference type="ARBA" id="ARBA00010088"/>
    </source>
</evidence>
<reference evidence="3 4" key="1">
    <citation type="submission" date="2020-08" db="EMBL/GenBank/DDBJ databases">
        <title>Sequencing the genomes of 1000 actinobacteria strains.</title>
        <authorList>
            <person name="Klenk H.-P."/>
        </authorList>
    </citation>
    <scope>NUCLEOTIDE SEQUENCE [LARGE SCALE GENOMIC DNA]</scope>
    <source>
        <strain evidence="3 4">DSM 44320</strain>
    </source>
</reference>
<proteinExistence type="inferred from homology"/>
<evidence type="ECO:0000256" key="2">
    <source>
        <dbReference type="ARBA" id="ARBA00022801"/>
    </source>
</evidence>
<gene>
    <name evidence="3" type="ORF">FHR33_001591</name>
</gene>
<keyword evidence="2" id="KW-0378">Hydrolase</keyword>
<name>A0A7W5UW13_9ACTN</name>
<dbReference type="Proteomes" id="UP000579945">
    <property type="component" value="Unassembled WGS sequence"/>
</dbReference>
<dbReference type="InterPro" id="IPR029058">
    <property type="entry name" value="AB_hydrolase_fold"/>
</dbReference>
<dbReference type="GO" id="GO:0097176">
    <property type="term" value="P:epoxide metabolic process"/>
    <property type="evidence" value="ECO:0007669"/>
    <property type="project" value="TreeGrafter"/>
</dbReference>
<dbReference type="GO" id="GO:0004301">
    <property type="term" value="F:epoxide hydrolase activity"/>
    <property type="evidence" value="ECO:0007669"/>
    <property type="project" value="TreeGrafter"/>
</dbReference>
<dbReference type="RefSeq" id="WP_183645299.1">
    <property type="nucleotide sequence ID" value="NZ_JACIBV010000001.1"/>
</dbReference>
<dbReference type="AlphaFoldDB" id="A0A7W5UW13"/>
<comment type="caution">
    <text evidence="3">The sequence shown here is derived from an EMBL/GenBank/DDBJ whole genome shotgun (WGS) entry which is preliminary data.</text>
</comment>
<dbReference type="EMBL" id="JACIBV010000001">
    <property type="protein sequence ID" value="MBB3725731.1"/>
    <property type="molecule type" value="Genomic_DNA"/>
</dbReference>